<evidence type="ECO:0000313" key="1">
    <source>
        <dbReference type="EMBL" id="MFD1292622.1"/>
    </source>
</evidence>
<name>A0ABW3WKG9_9FLAO</name>
<evidence type="ECO:0000313" key="2">
    <source>
        <dbReference type="Proteomes" id="UP001597241"/>
    </source>
</evidence>
<organism evidence="1 2">
    <name type="scientific">Lutibacter holmesii</name>
    <dbReference type="NCBI Taxonomy" id="1137985"/>
    <lineage>
        <taxon>Bacteria</taxon>
        <taxon>Pseudomonadati</taxon>
        <taxon>Bacteroidota</taxon>
        <taxon>Flavobacteriia</taxon>
        <taxon>Flavobacteriales</taxon>
        <taxon>Flavobacteriaceae</taxon>
        <taxon>Lutibacter</taxon>
    </lineage>
</organism>
<protein>
    <submittedName>
        <fullName evidence="1">Uncharacterized protein</fullName>
    </submittedName>
</protein>
<comment type="caution">
    <text evidence="1">The sequence shown here is derived from an EMBL/GenBank/DDBJ whole genome shotgun (WGS) entry which is preliminary data.</text>
</comment>
<proteinExistence type="predicted"/>
<accession>A0ABW3WKG9</accession>
<dbReference type="EMBL" id="JBHTMV010000002">
    <property type="protein sequence ID" value="MFD1292622.1"/>
    <property type="molecule type" value="Genomic_DNA"/>
</dbReference>
<keyword evidence="2" id="KW-1185">Reference proteome</keyword>
<reference evidence="2" key="1">
    <citation type="journal article" date="2019" name="Int. J. Syst. Evol. Microbiol.">
        <title>The Global Catalogue of Microorganisms (GCM) 10K type strain sequencing project: providing services to taxonomists for standard genome sequencing and annotation.</title>
        <authorList>
            <consortium name="The Broad Institute Genomics Platform"/>
            <consortium name="The Broad Institute Genome Sequencing Center for Infectious Disease"/>
            <person name="Wu L."/>
            <person name="Ma J."/>
        </authorList>
    </citation>
    <scope>NUCLEOTIDE SEQUENCE [LARGE SCALE GENOMIC DNA]</scope>
    <source>
        <strain evidence="2">CCUG 62221</strain>
    </source>
</reference>
<gene>
    <name evidence="1" type="ORF">ACFQ5N_02130</name>
</gene>
<dbReference type="Proteomes" id="UP001597241">
    <property type="component" value="Unassembled WGS sequence"/>
</dbReference>
<sequence length="444" mass="51477">MKVDYSIYLNEALQIYGSQKKKSITKVAEILHKKHAVKTSFQTFRRGLSDNFKRINAVETAPRKISKRKKSTSKKTDANPFVLSAWNFKTGEMMDIDEYCEFYKLPRNDVKSYKLVSHTGTPFFNILFKENIEISKDLTEDYIANAVKKYIQPIKLPQPKKMESPLVDRLIYTDAHIGMTPNKDGFALYGGKWDEEELLQHLNETVAFIVSEQQGNKLIIDELGDFVDGWDGETVRKGHKLPQNMDNQQMFDVGLKFKVLLIDALVHYYSEIEVHNICEDNHAGAFGYVINAAFKNIVELKYKNVTVVNHRKFINHYFCGDHCFVISHGKDSHALKFGFKPHLDPKQIEKIDQYLKQNGIYKKADYIEFSKGDSHQMLFDYCTSDDFDYMNYPAYSPSSEWVQTNFKKGRSGFVLQHVNPHQNYKIVKPYFFTSQYANSTQKAS</sequence>
<dbReference type="RefSeq" id="WP_386807322.1">
    <property type="nucleotide sequence ID" value="NZ_JBHTMV010000002.1"/>
</dbReference>